<evidence type="ECO:0000256" key="5">
    <source>
        <dbReference type="ARBA" id="ARBA00023204"/>
    </source>
</evidence>
<dbReference type="PANTHER" id="PTHR15272:SF0">
    <property type="entry name" value="CHROMATIN ASSEMBLY FACTOR 1 SUBUNIT A"/>
    <property type="match status" value="1"/>
</dbReference>
<evidence type="ECO:0000256" key="6">
    <source>
        <dbReference type="ARBA" id="ARBA00023242"/>
    </source>
</evidence>
<feature type="compositionally biased region" description="Basic and acidic residues" evidence="7">
    <location>
        <begin position="63"/>
        <end position="177"/>
    </location>
</feature>
<organism evidence="11 12">
    <name type="scientific">Lachancea meyersii CBS 8951</name>
    <dbReference type="NCBI Taxonomy" id="1266667"/>
    <lineage>
        <taxon>Eukaryota</taxon>
        <taxon>Fungi</taxon>
        <taxon>Dikarya</taxon>
        <taxon>Ascomycota</taxon>
        <taxon>Saccharomycotina</taxon>
        <taxon>Saccharomycetes</taxon>
        <taxon>Saccharomycetales</taxon>
        <taxon>Saccharomycetaceae</taxon>
        <taxon>Lachancea</taxon>
    </lineage>
</organism>
<dbReference type="GO" id="GO:0033186">
    <property type="term" value="C:CAF-1 complex"/>
    <property type="evidence" value="ECO:0007669"/>
    <property type="project" value="TreeGrafter"/>
</dbReference>
<feature type="domain" description="Chromatin assembly factor 1 subunit Cac1-like C-terminal" evidence="10">
    <location>
        <begin position="493"/>
        <end position="549"/>
    </location>
</feature>
<evidence type="ECO:0000256" key="1">
    <source>
        <dbReference type="ARBA" id="ARBA00004123"/>
    </source>
</evidence>
<dbReference type="GO" id="GO:0005634">
    <property type="term" value="C:nucleus"/>
    <property type="evidence" value="ECO:0007669"/>
    <property type="project" value="UniProtKB-SubCell"/>
</dbReference>
<feature type="compositionally biased region" description="Polar residues" evidence="7">
    <location>
        <begin position="457"/>
        <end position="466"/>
    </location>
</feature>
<keyword evidence="3" id="KW-0227">DNA damage</keyword>
<keyword evidence="6" id="KW-0539">Nucleus</keyword>
<dbReference type="GO" id="GO:0006260">
    <property type="term" value="P:DNA replication"/>
    <property type="evidence" value="ECO:0007669"/>
    <property type="project" value="UniProtKB-KW"/>
</dbReference>
<feature type="domain" description="Chromatin assembly factor 1 p150 subunit acidic region" evidence="8">
    <location>
        <begin position="97"/>
        <end position="212"/>
    </location>
</feature>
<protein>
    <submittedName>
        <fullName evidence="11">LAME_0C05094g1_1</fullName>
    </submittedName>
</protein>
<name>A0A1G4J238_9SACH</name>
<feature type="compositionally biased region" description="Acidic residues" evidence="7">
    <location>
        <begin position="341"/>
        <end position="373"/>
    </location>
</feature>
<evidence type="ECO:0000256" key="3">
    <source>
        <dbReference type="ARBA" id="ARBA00022763"/>
    </source>
</evidence>
<gene>
    <name evidence="11" type="ORF">LAME_0C05094G</name>
</gene>
<dbReference type="OrthoDB" id="79480at2759"/>
<dbReference type="EMBL" id="LT598479">
    <property type="protein sequence ID" value="SCU83415.1"/>
    <property type="molecule type" value="Genomic_DNA"/>
</dbReference>
<dbReference type="InterPro" id="IPR022043">
    <property type="entry name" value="CAF1A_DD"/>
</dbReference>
<feature type="region of interest" description="Disordered" evidence="7">
    <location>
        <begin position="457"/>
        <end position="482"/>
    </location>
</feature>
<proteinExistence type="predicted"/>
<feature type="region of interest" description="Disordered" evidence="7">
    <location>
        <begin position="341"/>
        <end position="388"/>
    </location>
</feature>
<keyword evidence="5" id="KW-0234">DNA repair</keyword>
<evidence type="ECO:0000259" key="9">
    <source>
        <dbReference type="Pfam" id="PF12253"/>
    </source>
</evidence>
<dbReference type="Proteomes" id="UP000191144">
    <property type="component" value="Chromosome C"/>
</dbReference>
<sequence length="561" mass="64662">MESSSLATDLVDGDSKEPPMAENGPLEDTQQSIDQQEPGSLSGVPVASLEGGAEKSQSPGLKESSEAKAARQQLKEEQRLQKELKKEQDKRERELKRERERQEKELKRLEDKERKENEKKERELKRIEEKRSRELKREQEKRERELRKEEEKRKKLEEKAKREEDKKQKEETQDKSQTKIASFFKKSNSSKNVVATKTDFEKWFLPFYVKDGIIMGHSFKLSPDSLKISISQIDAQLKLDGFPDQSKEWLQSQRPAKTEVLANTAVELVQLMTSKNKSNQELDQRLRQVPQRFIKFYENVRPPYIGTYSKCLELPRDNPFATEGTGFDYGYDSDWDWVNEEEEDGGDVEDLEDGEDEDEDEDLDDGTEDEFDGFLDREGSQGPQDGKKFLGPLIPIVKLRSKIGQLDAEDQQYFQMVSVQYLIPEEPFPIILNHTPRTAAVTKKRLLDFDAKIDESTGTMDSQSLDDTTKTSNQTSQTSLKKPKTIISDPQTLLKILAEVHESTFSLGTITEILQKKLPNHTKVAIRDTIKEHTTRPSVKAGSSRKWLVKNPEFWDSLKKK</sequence>
<evidence type="ECO:0000313" key="11">
    <source>
        <dbReference type="EMBL" id="SCU83415.1"/>
    </source>
</evidence>
<evidence type="ECO:0000259" key="10">
    <source>
        <dbReference type="Pfam" id="PF21796"/>
    </source>
</evidence>
<dbReference type="GO" id="GO:0006334">
    <property type="term" value="P:nucleosome assembly"/>
    <property type="evidence" value="ECO:0007669"/>
    <property type="project" value="TreeGrafter"/>
</dbReference>
<dbReference type="Pfam" id="PF12253">
    <property type="entry name" value="CAF1A_dimeriz"/>
    <property type="match status" value="1"/>
</dbReference>
<dbReference type="GO" id="GO:0006281">
    <property type="term" value="P:DNA repair"/>
    <property type="evidence" value="ECO:0007669"/>
    <property type="project" value="UniProtKB-KW"/>
</dbReference>
<comment type="subcellular location">
    <subcellularLocation>
        <location evidence="1">Nucleus</location>
    </subcellularLocation>
</comment>
<dbReference type="Pfam" id="PF11600">
    <property type="entry name" value="CAF1A_acidic"/>
    <property type="match status" value="1"/>
</dbReference>
<evidence type="ECO:0000256" key="2">
    <source>
        <dbReference type="ARBA" id="ARBA00022705"/>
    </source>
</evidence>
<feature type="domain" description="Chromatin assembly factor 1 subunit A dimerization" evidence="9">
    <location>
        <begin position="292"/>
        <end position="364"/>
    </location>
</feature>
<keyword evidence="4" id="KW-0143">Chaperone</keyword>
<accession>A0A1G4J238</accession>
<dbReference type="PANTHER" id="PTHR15272">
    <property type="entry name" value="CHROMATIN ASSEMBLY FACTOR 1 SUBUNIT A CAF-1 SUBUNIT A"/>
    <property type="match status" value="1"/>
</dbReference>
<evidence type="ECO:0000259" key="8">
    <source>
        <dbReference type="Pfam" id="PF11600"/>
    </source>
</evidence>
<dbReference type="Pfam" id="PF21796">
    <property type="entry name" value="Cac1_C"/>
    <property type="match status" value="1"/>
</dbReference>
<evidence type="ECO:0000313" key="12">
    <source>
        <dbReference type="Proteomes" id="UP000191144"/>
    </source>
</evidence>
<keyword evidence="12" id="KW-1185">Reference proteome</keyword>
<feature type="region of interest" description="Disordered" evidence="7">
    <location>
        <begin position="1"/>
        <end position="181"/>
    </location>
</feature>
<dbReference type="InterPro" id="IPR048800">
    <property type="entry name" value="Cac1-like_C"/>
</dbReference>
<feature type="compositionally biased region" description="Low complexity" evidence="7">
    <location>
        <begin position="470"/>
        <end position="480"/>
    </location>
</feature>
<dbReference type="AlphaFoldDB" id="A0A1G4J238"/>
<evidence type="ECO:0000256" key="7">
    <source>
        <dbReference type="SAM" id="MobiDB-lite"/>
    </source>
</evidence>
<keyword evidence="2" id="KW-0235">DNA replication</keyword>
<dbReference type="InterPro" id="IPR021644">
    <property type="entry name" value="CAF-1_p150_acidic"/>
</dbReference>
<feature type="compositionally biased region" description="Polar residues" evidence="7">
    <location>
        <begin position="28"/>
        <end position="39"/>
    </location>
</feature>
<reference evidence="12" key="1">
    <citation type="submission" date="2016-03" db="EMBL/GenBank/DDBJ databases">
        <authorList>
            <person name="Devillers Hugo."/>
        </authorList>
    </citation>
    <scope>NUCLEOTIDE SEQUENCE [LARGE SCALE GENOMIC DNA]</scope>
</reference>
<evidence type="ECO:0000256" key="4">
    <source>
        <dbReference type="ARBA" id="ARBA00023186"/>
    </source>
</evidence>